<gene>
    <name evidence="1" type="ORF">KLA_07612</name>
</gene>
<evidence type="ECO:0000313" key="2">
    <source>
        <dbReference type="Proteomes" id="UP000019275"/>
    </source>
</evidence>
<dbReference type="RefSeq" id="WP_034644816.1">
    <property type="nucleotide sequence ID" value="NZ_ARZX01000007.1"/>
</dbReference>
<evidence type="ECO:0000313" key="1">
    <source>
        <dbReference type="EMBL" id="EWH13901.1"/>
    </source>
</evidence>
<protein>
    <recommendedName>
        <fullName evidence="3">Lipoprotein</fullName>
    </recommendedName>
</protein>
<evidence type="ECO:0008006" key="3">
    <source>
        <dbReference type="Google" id="ProtNLM"/>
    </source>
</evidence>
<proteinExistence type="predicted"/>
<comment type="caution">
    <text evidence="1">The sequence shown here is derived from an EMBL/GenBank/DDBJ whole genome shotgun (WGS) entry which is preliminary data.</text>
</comment>
<organism evidence="1 2">
    <name type="scientific">Cellulophaga geojensis KL-A</name>
    <dbReference type="NCBI Taxonomy" id="1328323"/>
    <lineage>
        <taxon>Bacteria</taxon>
        <taxon>Pseudomonadati</taxon>
        <taxon>Bacteroidota</taxon>
        <taxon>Flavobacteriia</taxon>
        <taxon>Flavobacteriales</taxon>
        <taxon>Flavobacteriaceae</taxon>
        <taxon>Cellulophaga</taxon>
    </lineage>
</organism>
<dbReference type="Proteomes" id="UP000019275">
    <property type="component" value="Unassembled WGS sequence"/>
</dbReference>
<name>A0ABN0RPQ3_9FLAO</name>
<reference evidence="1 2" key="1">
    <citation type="journal article" date="2014" name="Genome Announc.">
        <title>Draft Genome Sequence of the Carrageenan-Degrading Bacterium Cellulophaga sp. Strain KL-A, Isolated from Decaying Marine Algae.</title>
        <authorList>
            <person name="Shan D."/>
            <person name="Ying J."/>
            <person name="Li X."/>
            <person name="Gao Z."/>
            <person name="Wei G."/>
            <person name="Shao Z."/>
        </authorList>
    </citation>
    <scope>NUCLEOTIDE SEQUENCE [LARGE SCALE GENOMIC DNA]</scope>
    <source>
        <strain evidence="1 2">KL-A</strain>
    </source>
</reference>
<accession>A0ABN0RPQ3</accession>
<sequence>MKTYIYLIAVILLFCQCKRISRLSSECGKIIEINQLERLKVKDTLLGFSAMTDYNQRFSFDTLNGNFTFLFFKDTPNTVGYTLLLNEEVKNKSLGAKVISKGGNLIVSNEAKLLNLYGIGPNKKLKLTDNVLIKADENKIILKIYKNACEEDIISILNEHTKFP</sequence>
<dbReference type="EMBL" id="ARZX01000007">
    <property type="protein sequence ID" value="EWH13901.1"/>
    <property type="molecule type" value="Genomic_DNA"/>
</dbReference>
<keyword evidence="2" id="KW-1185">Reference proteome</keyword>